<protein>
    <submittedName>
        <fullName evidence="8">NosR/NirI family protein</fullName>
    </submittedName>
</protein>
<dbReference type="SUPFAM" id="SSF54862">
    <property type="entry name" value="4Fe-4S ferredoxins"/>
    <property type="match status" value="1"/>
</dbReference>
<proteinExistence type="predicted"/>
<dbReference type="PANTHER" id="PTHR30224:SF4">
    <property type="entry name" value="ELECTRON TRANSPORT PROTEIN YCCM-RELATED"/>
    <property type="match status" value="1"/>
</dbReference>
<keyword evidence="3 5" id="KW-0472">Membrane</keyword>
<reference evidence="8" key="1">
    <citation type="submission" date="2021-06" db="EMBL/GenBank/DDBJ databases">
        <title>Bradyrhizobium sp. S2-20-1 Genome sequencing.</title>
        <authorList>
            <person name="Jin L."/>
        </authorList>
    </citation>
    <scope>NUCLEOTIDE SEQUENCE</scope>
    <source>
        <strain evidence="8">S2-20-1</strain>
    </source>
</reference>
<dbReference type="EMBL" id="CP076134">
    <property type="protein sequence ID" value="QWG11508.1"/>
    <property type="molecule type" value="Genomic_DNA"/>
</dbReference>
<dbReference type="GO" id="GO:0010181">
    <property type="term" value="F:FMN binding"/>
    <property type="evidence" value="ECO:0007669"/>
    <property type="project" value="InterPro"/>
</dbReference>
<evidence type="ECO:0000313" key="9">
    <source>
        <dbReference type="Proteomes" id="UP000680839"/>
    </source>
</evidence>
<evidence type="ECO:0000256" key="4">
    <source>
        <dbReference type="SAM" id="MobiDB-lite"/>
    </source>
</evidence>
<evidence type="ECO:0000256" key="1">
    <source>
        <dbReference type="ARBA" id="ARBA00004236"/>
    </source>
</evidence>
<feature type="chain" id="PRO_5036733937" evidence="6">
    <location>
        <begin position="28"/>
        <end position="709"/>
    </location>
</feature>
<keyword evidence="6" id="KW-0732">Signal</keyword>
<dbReference type="GO" id="GO:0003677">
    <property type="term" value="F:DNA binding"/>
    <property type="evidence" value="ECO:0007669"/>
    <property type="project" value="InterPro"/>
</dbReference>
<dbReference type="InterPro" id="IPR007329">
    <property type="entry name" value="FMN-bd"/>
</dbReference>
<feature type="transmembrane region" description="Helical" evidence="5">
    <location>
        <begin position="488"/>
        <end position="515"/>
    </location>
</feature>
<feature type="transmembrane region" description="Helical" evidence="5">
    <location>
        <begin position="586"/>
        <end position="605"/>
    </location>
</feature>
<dbReference type="SMART" id="SM00900">
    <property type="entry name" value="FMN_bind"/>
    <property type="match status" value="1"/>
</dbReference>
<organism evidence="8 9">
    <name type="scientific">Bradyrhizobium sediminis</name>
    <dbReference type="NCBI Taxonomy" id="2840469"/>
    <lineage>
        <taxon>Bacteria</taxon>
        <taxon>Pseudomonadati</taxon>
        <taxon>Pseudomonadota</taxon>
        <taxon>Alphaproteobacteria</taxon>
        <taxon>Hyphomicrobiales</taxon>
        <taxon>Nitrobacteraceae</taxon>
        <taxon>Bradyrhizobium</taxon>
    </lineage>
</organism>
<keyword evidence="5" id="KW-0812">Transmembrane</keyword>
<gene>
    <name evidence="8" type="ORF">KMZ29_17440</name>
</gene>
<dbReference type="InterPro" id="IPR017896">
    <property type="entry name" value="4Fe4S_Fe-S-bd"/>
</dbReference>
<feature type="transmembrane region" description="Helical" evidence="5">
    <location>
        <begin position="409"/>
        <end position="431"/>
    </location>
</feature>
<evidence type="ECO:0000256" key="5">
    <source>
        <dbReference type="SAM" id="Phobius"/>
    </source>
</evidence>
<feature type="region of interest" description="Disordered" evidence="4">
    <location>
        <begin position="690"/>
        <end position="709"/>
    </location>
</feature>
<dbReference type="GO" id="GO:0005886">
    <property type="term" value="C:plasma membrane"/>
    <property type="evidence" value="ECO:0007669"/>
    <property type="project" value="UniProtKB-SubCell"/>
</dbReference>
<feature type="transmembrane region" description="Helical" evidence="5">
    <location>
        <begin position="546"/>
        <end position="566"/>
    </location>
</feature>
<feature type="transmembrane region" description="Helical" evidence="5">
    <location>
        <begin position="443"/>
        <end position="468"/>
    </location>
</feature>
<evidence type="ECO:0000259" key="7">
    <source>
        <dbReference type="SMART" id="SM00900"/>
    </source>
</evidence>
<dbReference type="RefSeq" id="WP_215620385.1">
    <property type="nucleotide sequence ID" value="NZ_CP076134.1"/>
</dbReference>
<feature type="domain" description="FMN-binding" evidence="7">
    <location>
        <begin position="79"/>
        <end position="171"/>
    </location>
</feature>
<dbReference type="Pfam" id="PF12801">
    <property type="entry name" value="Fer4_5"/>
    <property type="match status" value="2"/>
</dbReference>
<dbReference type="PANTHER" id="PTHR30224">
    <property type="entry name" value="ELECTRON TRANSPORT PROTEIN"/>
    <property type="match status" value="1"/>
</dbReference>
<dbReference type="AlphaFoldDB" id="A0A975NAI5"/>
<evidence type="ECO:0000256" key="2">
    <source>
        <dbReference type="ARBA" id="ARBA00022475"/>
    </source>
</evidence>
<sequence>MSKLPKARWMLRIFAALVLAASGGAQAADLGIAKQFFPSESSATIEQPQGTPPAAIVRGSDGRILGHAFSTYEVSGSVGYAGRPLDIVAAVTPEGIIAGARIVAHEEPILVIGIPREALAAYVAAFKDFDIRAGAGLKQTRDLASGPHAVAGATITSTVIRDAIVRSARAIWRSRSGAAENVARLDRETLRRSSWPSLLAEGAVQRLLVSRGEAAKLLGTRDNEPEKAFIDLWLALATPPPIGESLLGQRIYESELARIGPEDDLVLIGATGLYSFKGTEWRRSDSFNRIEIIQGGRTIRLKPADHTVIEALRAAGAPELREIAVFRIARSSGFDSTKSFRLDLDLGPAVSAAGPAVVSLEYRIPDRYLITPAVAPATALPGKAAQSAASAPSQAPLWQDIWWARSYEIAALGAMLVVLGGILIFQDTVTAHGRFYYRLRTGYLLLTFVFLGLIANAQLSVVHVLTFIHALLSGFRWELFLLDPMVFLLWSFVAISMLFWGRGVFCGWLCPFGTLQELTNQLARRLGIKQIEIPFGLHERLWMIKYVAFVGILAISLRSIITAFQLAEVEPFKTAITMKFLREWPFVLYAGSLLVAGLFIERFYCRYLCPLGAALAIPARMRMFEWLKRYRECGSECHVCARRCTVQAIHPLGQINPNECIYCLKCQANYFDHDVCLHLKKRAARRQPFAATPVPGSAGARPKGAGDAT</sequence>
<evidence type="ECO:0000313" key="8">
    <source>
        <dbReference type="EMBL" id="QWG11508.1"/>
    </source>
</evidence>
<dbReference type="InterPro" id="IPR011399">
    <property type="entry name" value="NosR"/>
</dbReference>
<feature type="signal peptide" evidence="6">
    <location>
        <begin position="1"/>
        <end position="27"/>
    </location>
</feature>
<dbReference type="InterPro" id="IPR052378">
    <property type="entry name" value="NosR_regulator"/>
</dbReference>
<accession>A0A975NAI5</accession>
<name>A0A975NAI5_9BRAD</name>
<keyword evidence="2" id="KW-1003">Cell membrane</keyword>
<keyword evidence="5" id="KW-1133">Transmembrane helix</keyword>
<dbReference type="PIRSF" id="PIRSF036354">
    <property type="entry name" value="NosR"/>
    <property type="match status" value="1"/>
</dbReference>
<evidence type="ECO:0000256" key="3">
    <source>
        <dbReference type="ARBA" id="ARBA00023136"/>
    </source>
</evidence>
<evidence type="ECO:0000256" key="6">
    <source>
        <dbReference type="SAM" id="SignalP"/>
    </source>
</evidence>
<dbReference type="GO" id="GO:0045893">
    <property type="term" value="P:positive regulation of DNA-templated transcription"/>
    <property type="evidence" value="ECO:0007669"/>
    <property type="project" value="InterPro"/>
</dbReference>
<dbReference type="Proteomes" id="UP000680839">
    <property type="component" value="Chromosome"/>
</dbReference>
<comment type="subcellular location">
    <subcellularLocation>
        <location evidence="1">Cell membrane</location>
    </subcellularLocation>
</comment>